<keyword evidence="2" id="KW-1185">Reference proteome</keyword>
<feature type="non-terminal residue" evidence="1">
    <location>
        <position position="219"/>
    </location>
</feature>
<organism evidence="1 2">
    <name type="scientific">Coemansia aciculifera</name>
    <dbReference type="NCBI Taxonomy" id="417176"/>
    <lineage>
        <taxon>Eukaryota</taxon>
        <taxon>Fungi</taxon>
        <taxon>Fungi incertae sedis</taxon>
        <taxon>Zoopagomycota</taxon>
        <taxon>Kickxellomycotina</taxon>
        <taxon>Kickxellomycetes</taxon>
        <taxon>Kickxellales</taxon>
        <taxon>Kickxellaceae</taxon>
        <taxon>Coemansia</taxon>
    </lineage>
</organism>
<name>A0ACC1LW45_9FUNG</name>
<reference evidence="1" key="1">
    <citation type="submission" date="2022-07" db="EMBL/GenBank/DDBJ databases">
        <title>Phylogenomic reconstructions and comparative analyses of Kickxellomycotina fungi.</title>
        <authorList>
            <person name="Reynolds N.K."/>
            <person name="Stajich J.E."/>
            <person name="Barry K."/>
            <person name="Grigoriev I.V."/>
            <person name="Crous P."/>
            <person name="Smith M.E."/>
        </authorList>
    </citation>
    <scope>NUCLEOTIDE SEQUENCE</scope>
    <source>
        <strain evidence="1">CBS 190363</strain>
    </source>
</reference>
<proteinExistence type="predicted"/>
<gene>
    <name evidence="1" type="ORF">IWW38_005575</name>
</gene>
<accession>A0ACC1LW45</accession>
<comment type="caution">
    <text evidence="1">The sequence shown here is derived from an EMBL/GenBank/DDBJ whole genome shotgun (WGS) entry which is preliminary data.</text>
</comment>
<sequence length="219" mass="24086">MPPKSSSARGGGRGRGRGRGGKAGSQQPLPPKQAVAKGSNGEVDNIESLANTRWLGDNSNKFSDSLVVDIMRTYIAGQQNARSNLQSLERYQYFEQYLWPGFTSTTDDSLVSDTHIMSILLMINEKHQQGVISTVWKTIDCSGSFARLFDRAAKLALDIYSGKKELSLVDAVSARSVVVQFLIMCFGSLETEFIRTACMPLVSLALWENIDDTRVLVEA</sequence>
<dbReference type="EMBL" id="JANBVB010002680">
    <property type="protein sequence ID" value="KAJ2883204.1"/>
    <property type="molecule type" value="Genomic_DNA"/>
</dbReference>
<dbReference type="Proteomes" id="UP001139981">
    <property type="component" value="Unassembled WGS sequence"/>
</dbReference>
<evidence type="ECO:0000313" key="1">
    <source>
        <dbReference type="EMBL" id="KAJ2883204.1"/>
    </source>
</evidence>
<evidence type="ECO:0000313" key="2">
    <source>
        <dbReference type="Proteomes" id="UP001139981"/>
    </source>
</evidence>
<protein>
    <submittedName>
        <fullName evidence="1">Uncharacterized protein</fullName>
    </submittedName>
</protein>